<dbReference type="EMBL" id="VSIX01000058">
    <property type="protein sequence ID" value="TYB30984.1"/>
    <property type="molecule type" value="Genomic_DNA"/>
</dbReference>
<dbReference type="InterPro" id="IPR032587">
    <property type="entry name" value="DUF4911"/>
</dbReference>
<accession>A0A5D0MB37</accession>
<dbReference type="AlphaFoldDB" id="A0A5D0MB37"/>
<dbReference type="Pfam" id="PF16256">
    <property type="entry name" value="DUF4911"/>
    <property type="match status" value="1"/>
</dbReference>
<name>A0A5D0MB37_9BACT</name>
<comment type="caution">
    <text evidence="1">The sequence shown here is derived from an EMBL/GenBank/DDBJ whole genome shotgun (WGS) entry which is preliminary data.</text>
</comment>
<evidence type="ECO:0000313" key="1">
    <source>
        <dbReference type="EMBL" id="TYB30984.1"/>
    </source>
</evidence>
<keyword evidence="2" id="KW-1185">Reference proteome</keyword>
<proteinExistence type="predicted"/>
<dbReference type="Proteomes" id="UP000324143">
    <property type="component" value="Unassembled WGS sequence"/>
</dbReference>
<reference evidence="1" key="1">
    <citation type="submission" date="2019-08" db="EMBL/GenBank/DDBJ databases">
        <title>Genomic characterization of a novel candidate phylum (ARYD3) from a high temperature, high salinity tertiary oil reservoir in north central Oklahoma, USA.</title>
        <authorList>
            <person name="Youssef N.H."/>
            <person name="Yadav A."/>
            <person name="Elshahed M.S."/>
        </authorList>
    </citation>
    <scope>NUCLEOTIDE SEQUENCE [LARGE SCALE GENOMIC DNA]</scope>
    <source>
        <strain evidence="1">ARYD3</strain>
    </source>
</reference>
<protein>
    <submittedName>
        <fullName evidence="1">DUF4911 domain-containing protein</fullName>
    </submittedName>
</protein>
<organism evidence="1 2">
    <name type="scientific">Candidatus Mcinerneyibacterium aminivorans</name>
    <dbReference type="NCBI Taxonomy" id="2703815"/>
    <lineage>
        <taxon>Bacteria</taxon>
        <taxon>Candidatus Macinerneyibacteriota</taxon>
        <taxon>Candidatus Mcinerneyibacteria</taxon>
        <taxon>Candidatus Mcinerneyibacteriales</taxon>
        <taxon>Candidatus Mcinerneyibacteriaceae</taxon>
        <taxon>Candidatus Mcinerneyibacterium</taxon>
    </lineage>
</organism>
<evidence type="ECO:0000313" key="2">
    <source>
        <dbReference type="Proteomes" id="UP000324143"/>
    </source>
</evidence>
<gene>
    <name evidence="1" type="ORF">FXF47_06050</name>
</gene>
<sequence>MKEKKILIKINPENVAFLKAVFQASDNLAFMRVEDKKVKIFTTDGRYKETMDILKSLKEKLNIKFIET</sequence>